<sequence length="333" mass="38214">MVRKNSFFIVSRPIRRQRGVMAEMKECEEDSELLPAEDREREASWRLNFDGFRTPQHREKDKPDRGLHNFLCALGSEDVVAEYYEQQVQMLDGFSEMDTLADRGFLPGVSKGILVFASVMATLGLQIILESIRSLMSDENGFILTKEQEEWVVGIMVSVTIVKLLLVIYCRSFTNEIVKAYAQDHFFDVITNVIGLVAALLANYIKDWIDPIGAIILAVYTIRTWSMTVLENVNSLVGRTAAPEYLQKLTYLCWNHHKAIRHIDTVRAYTFGSHYFVEVDIVLPSEMALREAHDIGEALQEKLESLPDIERAFVHLDYEFTHRPEHAQACYDT</sequence>
<keyword evidence="2" id="KW-1185">Reference proteome</keyword>
<proteinExistence type="predicted"/>
<protein>
    <submittedName>
        <fullName evidence="1">Cation efflux protein</fullName>
    </submittedName>
</protein>
<comment type="caution">
    <text evidence="1">The sequence shown here is derived from an EMBL/GenBank/DDBJ whole genome shotgun (WGS) entry which is preliminary data.</text>
</comment>
<evidence type="ECO:0000313" key="1">
    <source>
        <dbReference type="EMBL" id="KAH7677992.1"/>
    </source>
</evidence>
<organism evidence="1 2">
    <name type="scientific">Dioscorea alata</name>
    <name type="common">Purple yam</name>
    <dbReference type="NCBI Taxonomy" id="55571"/>
    <lineage>
        <taxon>Eukaryota</taxon>
        <taxon>Viridiplantae</taxon>
        <taxon>Streptophyta</taxon>
        <taxon>Embryophyta</taxon>
        <taxon>Tracheophyta</taxon>
        <taxon>Spermatophyta</taxon>
        <taxon>Magnoliopsida</taxon>
        <taxon>Liliopsida</taxon>
        <taxon>Dioscoreales</taxon>
        <taxon>Dioscoreaceae</taxon>
        <taxon>Dioscorea</taxon>
    </lineage>
</organism>
<dbReference type="EMBL" id="CM037017">
    <property type="protein sequence ID" value="KAH7677992.1"/>
    <property type="molecule type" value="Genomic_DNA"/>
</dbReference>
<accession>A0ACB7VUA7</accession>
<name>A0ACB7VUA7_DIOAL</name>
<gene>
    <name evidence="1" type="ORF">IHE45_07G120200</name>
</gene>
<reference evidence="2" key="1">
    <citation type="journal article" date="2022" name="Nat. Commun.">
        <title>Chromosome evolution and the genetic basis of agronomically important traits in greater yam.</title>
        <authorList>
            <person name="Bredeson J.V."/>
            <person name="Lyons J.B."/>
            <person name="Oniyinde I.O."/>
            <person name="Okereke N.R."/>
            <person name="Kolade O."/>
            <person name="Nnabue I."/>
            <person name="Nwadili C.O."/>
            <person name="Hribova E."/>
            <person name="Parker M."/>
            <person name="Nwogha J."/>
            <person name="Shu S."/>
            <person name="Carlson J."/>
            <person name="Kariba R."/>
            <person name="Muthemba S."/>
            <person name="Knop K."/>
            <person name="Barton G.J."/>
            <person name="Sherwood A.V."/>
            <person name="Lopez-Montes A."/>
            <person name="Asiedu R."/>
            <person name="Jamnadass R."/>
            <person name="Muchugi A."/>
            <person name="Goodstein D."/>
            <person name="Egesi C.N."/>
            <person name="Featherston J."/>
            <person name="Asfaw A."/>
            <person name="Simpson G.G."/>
            <person name="Dolezel J."/>
            <person name="Hendre P.S."/>
            <person name="Van Deynze A."/>
            <person name="Kumar P.L."/>
            <person name="Obidiegwu J.E."/>
            <person name="Bhattacharjee R."/>
            <person name="Rokhsar D.S."/>
        </authorList>
    </citation>
    <scope>NUCLEOTIDE SEQUENCE [LARGE SCALE GENOMIC DNA]</scope>
    <source>
        <strain evidence="2">cv. TDa95/00328</strain>
    </source>
</reference>
<dbReference type="Proteomes" id="UP000827976">
    <property type="component" value="Chromosome 7"/>
</dbReference>
<evidence type="ECO:0000313" key="2">
    <source>
        <dbReference type="Proteomes" id="UP000827976"/>
    </source>
</evidence>